<evidence type="ECO:0000313" key="2">
    <source>
        <dbReference type="Proteomes" id="UP001473302"/>
    </source>
</evidence>
<reference evidence="1 2" key="1">
    <citation type="submission" date="2024-04" db="EMBL/GenBank/DDBJ databases">
        <title>genome sequences of Mucor flavus KT1a and Helicostylum pulchrum KT1b strains isolated from the surface of a dry-aged beef.</title>
        <authorList>
            <person name="Toyotome T."/>
            <person name="Hosono M."/>
            <person name="Torimaru M."/>
            <person name="Fukuda K."/>
            <person name="Mikami N."/>
        </authorList>
    </citation>
    <scope>NUCLEOTIDE SEQUENCE [LARGE SCALE GENOMIC DNA]</scope>
    <source>
        <strain evidence="1 2">KT1a</strain>
    </source>
</reference>
<protein>
    <submittedName>
        <fullName evidence="1">Uncharacterized protein</fullName>
    </submittedName>
</protein>
<organism evidence="1 2">
    <name type="scientific">Mucor flavus</name>
    <dbReference type="NCBI Taxonomy" id="439312"/>
    <lineage>
        <taxon>Eukaryota</taxon>
        <taxon>Fungi</taxon>
        <taxon>Fungi incertae sedis</taxon>
        <taxon>Mucoromycota</taxon>
        <taxon>Mucoromycotina</taxon>
        <taxon>Mucoromycetes</taxon>
        <taxon>Mucorales</taxon>
        <taxon>Mucorineae</taxon>
        <taxon>Mucoraceae</taxon>
        <taxon>Mucor</taxon>
    </lineage>
</organism>
<comment type="caution">
    <text evidence="1">The sequence shown here is derived from an EMBL/GenBank/DDBJ whole genome shotgun (WGS) entry which is preliminary data.</text>
</comment>
<proteinExistence type="predicted"/>
<dbReference type="EMBL" id="BAABUK010000010">
    <property type="protein sequence ID" value="GAA5811705.1"/>
    <property type="molecule type" value="Genomic_DNA"/>
</dbReference>
<sequence>MSARRVQRRNESLNMQFTLSIALWYLNKVLETIIQSRYFPQPKGEPNELISLSIYAGYLELMLQQKHISIRLSNRDKTKLLRIVTEMSRGEQENFKQQASKLLEQLQVLPFRKLKFSAKLFYDQDDLALVKKLKQEFGQEAILVIGNWSAPNVKFQESTRNKGLIKMLKKNGFEVYLIDEFRTSSFCSKCENRLEKFKLVDNPRPFQRQKMSTAFCLGLLQYEIPSC</sequence>
<keyword evidence="2" id="KW-1185">Reference proteome</keyword>
<dbReference type="Proteomes" id="UP001473302">
    <property type="component" value="Unassembled WGS sequence"/>
</dbReference>
<evidence type="ECO:0000313" key="1">
    <source>
        <dbReference type="EMBL" id="GAA5811705.1"/>
    </source>
</evidence>
<name>A0ABP9YXV7_9FUNG</name>
<gene>
    <name evidence="1" type="ORF">MFLAVUS_005146</name>
</gene>
<accession>A0ABP9YXV7</accession>